<accession>X1FXN3</accession>
<evidence type="ECO:0000313" key="1">
    <source>
        <dbReference type="EMBL" id="GAH37320.1"/>
    </source>
</evidence>
<gene>
    <name evidence="1" type="ORF">S03H2_20464</name>
</gene>
<reference evidence="1" key="1">
    <citation type="journal article" date="2014" name="Front. Microbiol.">
        <title>High frequency of phylogenetically diverse reductive dehalogenase-homologous genes in deep subseafloor sedimentary metagenomes.</title>
        <authorList>
            <person name="Kawai M."/>
            <person name="Futagami T."/>
            <person name="Toyoda A."/>
            <person name="Takaki Y."/>
            <person name="Nishi S."/>
            <person name="Hori S."/>
            <person name="Arai W."/>
            <person name="Tsubouchi T."/>
            <person name="Morono Y."/>
            <person name="Uchiyama I."/>
            <person name="Ito T."/>
            <person name="Fujiyama A."/>
            <person name="Inagaki F."/>
            <person name="Takami H."/>
        </authorList>
    </citation>
    <scope>NUCLEOTIDE SEQUENCE</scope>
    <source>
        <strain evidence="1">Expedition CK06-06</strain>
    </source>
</reference>
<dbReference type="AlphaFoldDB" id="X1FXN3"/>
<organism evidence="1">
    <name type="scientific">marine sediment metagenome</name>
    <dbReference type="NCBI Taxonomy" id="412755"/>
    <lineage>
        <taxon>unclassified sequences</taxon>
        <taxon>metagenomes</taxon>
        <taxon>ecological metagenomes</taxon>
    </lineage>
</organism>
<proteinExistence type="predicted"/>
<comment type="caution">
    <text evidence="1">The sequence shown here is derived from an EMBL/GenBank/DDBJ whole genome shotgun (WGS) entry which is preliminary data.</text>
</comment>
<sequence>KPRKIKPIIYNLNPDLLLLLTFNKLRYTNKRLTNRVIVNITPNISQNNK</sequence>
<name>X1FXN3_9ZZZZ</name>
<dbReference type="EMBL" id="BARU01010791">
    <property type="protein sequence ID" value="GAH37320.1"/>
    <property type="molecule type" value="Genomic_DNA"/>
</dbReference>
<feature type="non-terminal residue" evidence="1">
    <location>
        <position position="1"/>
    </location>
</feature>
<protein>
    <submittedName>
        <fullName evidence="1">Uncharacterized protein</fullName>
    </submittedName>
</protein>